<sequence>MMAVQVTAADVSLFHLAAVYLGDATQWWRIAQLNGLGDPDLSGLVAPVWLEMPLPAPMLTDGLPELSA</sequence>
<name>A0A1U9KQ39_9PROT</name>
<dbReference type="OrthoDB" id="8453045at2"/>
<dbReference type="EMBL" id="CP014691">
    <property type="protein sequence ID" value="AQS87906.1"/>
    <property type="molecule type" value="Genomic_DNA"/>
</dbReference>
<evidence type="ECO:0000313" key="2">
    <source>
        <dbReference type="Proteomes" id="UP000188604"/>
    </source>
</evidence>
<evidence type="ECO:0000313" key="1">
    <source>
        <dbReference type="EMBL" id="AQS87906.1"/>
    </source>
</evidence>
<dbReference type="STRING" id="320497.A0U93_08090"/>
<reference evidence="1 2" key="1">
    <citation type="submission" date="2016-03" db="EMBL/GenBank/DDBJ databases">
        <title>Acetic acid bacteria sequencing.</title>
        <authorList>
            <person name="Brandt J."/>
            <person name="Jakob F."/>
            <person name="Vogel R.F."/>
        </authorList>
    </citation>
    <scope>NUCLEOTIDE SEQUENCE [LARGE SCALE GENOMIC DNA]</scope>
    <source>
        <strain evidence="1 2">NBRC 101099</strain>
    </source>
</reference>
<gene>
    <name evidence="1" type="ORF">A0U93_08090</name>
</gene>
<protein>
    <recommendedName>
        <fullName evidence="3">LysM domain-containing protein</fullName>
    </recommendedName>
</protein>
<proteinExistence type="predicted"/>
<organism evidence="1 2">
    <name type="scientific">Neoasaia chiangmaiensis</name>
    <dbReference type="NCBI Taxonomy" id="320497"/>
    <lineage>
        <taxon>Bacteria</taxon>
        <taxon>Pseudomonadati</taxon>
        <taxon>Pseudomonadota</taxon>
        <taxon>Alphaproteobacteria</taxon>
        <taxon>Acetobacterales</taxon>
        <taxon>Acetobacteraceae</taxon>
        <taxon>Neoasaia</taxon>
    </lineage>
</organism>
<dbReference type="RefSeq" id="WP_077806916.1">
    <property type="nucleotide sequence ID" value="NZ_BJXS01000007.1"/>
</dbReference>
<dbReference type="AlphaFoldDB" id="A0A1U9KQ39"/>
<evidence type="ECO:0008006" key="3">
    <source>
        <dbReference type="Google" id="ProtNLM"/>
    </source>
</evidence>
<keyword evidence="2" id="KW-1185">Reference proteome</keyword>
<dbReference type="Proteomes" id="UP000188604">
    <property type="component" value="Chromosome"/>
</dbReference>
<dbReference type="KEGG" id="nch:A0U93_08090"/>
<accession>A0A1U9KQ39</accession>